<evidence type="ECO:0000256" key="6">
    <source>
        <dbReference type="ARBA" id="ARBA00022989"/>
    </source>
</evidence>
<protein>
    <submittedName>
        <fullName evidence="13">LAFE_0F02982g1_1</fullName>
    </submittedName>
</protein>
<organism evidence="13 14">
    <name type="scientific">Lachancea fermentati</name>
    <name type="common">Zygosaccharomyces fermentati</name>
    <dbReference type="NCBI Taxonomy" id="4955"/>
    <lineage>
        <taxon>Eukaryota</taxon>
        <taxon>Fungi</taxon>
        <taxon>Dikarya</taxon>
        <taxon>Ascomycota</taxon>
        <taxon>Saccharomycotina</taxon>
        <taxon>Saccharomycetes</taxon>
        <taxon>Saccharomycetales</taxon>
        <taxon>Saccharomycetaceae</taxon>
        <taxon>Lachancea</taxon>
    </lineage>
</organism>
<dbReference type="PROSITE" id="PS50866">
    <property type="entry name" value="GOLD"/>
    <property type="match status" value="1"/>
</dbReference>
<comment type="subcellular location">
    <subcellularLocation>
        <location evidence="1 8">Membrane</location>
        <topology evidence="1 8">Single-pass type I membrane protein</topology>
    </subcellularLocation>
</comment>
<dbReference type="GO" id="GO:0005737">
    <property type="term" value="C:cytoplasm"/>
    <property type="evidence" value="ECO:0007669"/>
    <property type="project" value="GOC"/>
</dbReference>
<dbReference type="Pfam" id="PF01105">
    <property type="entry name" value="EMP24_GP25L"/>
    <property type="match status" value="1"/>
</dbReference>
<keyword evidence="5" id="KW-0813">Transport</keyword>
<evidence type="ECO:0000259" key="12">
    <source>
        <dbReference type="PROSITE" id="PS50866"/>
    </source>
</evidence>
<keyword evidence="9" id="KW-0175">Coiled coil</keyword>
<gene>
    <name evidence="13" type="ORF">LAFE_0F02982G</name>
</gene>
<dbReference type="STRING" id="4955.A0A1G4MEC8"/>
<dbReference type="EMBL" id="LT598490">
    <property type="protein sequence ID" value="SCW02281.1"/>
    <property type="molecule type" value="Genomic_DNA"/>
</dbReference>
<dbReference type="OMA" id="YYICISC"/>
<dbReference type="OrthoDB" id="3427at2759"/>
<evidence type="ECO:0000256" key="9">
    <source>
        <dbReference type="SAM" id="Coils"/>
    </source>
</evidence>
<keyword evidence="4 11" id="KW-0732">Signal</keyword>
<evidence type="ECO:0000256" key="8">
    <source>
        <dbReference type="RuleBase" id="RU003827"/>
    </source>
</evidence>
<dbReference type="PANTHER" id="PTHR22811">
    <property type="entry name" value="TRANSMEMBRANE EMP24 DOMAIN-CONTAINING PROTEIN"/>
    <property type="match status" value="1"/>
</dbReference>
<feature type="domain" description="GOLD" evidence="12">
    <location>
        <begin position="27"/>
        <end position="120"/>
    </location>
</feature>
<dbReference type="GO" id="GO:0016020">
    <property type="term" value="C:membrane"/>
    <property type="evidence" value="ECO:0007669"/>
    <property type="project" value="UniProtKB-SubCell"/>
</dbReference>
<comment type="similarity">
    <text evidence="2 8">Belongs to the EMP24/GP25L family.</text>
</comment>
<evidence type="ECO:0000256" key="4">
    <source>
        <dbReference type="ARBA" id="ARBA00022729"/>
    </source>
</evidence>
<keyword evidence="7 10" id="KW-0472">Membrane</keyword>
<keyword evidence="3 8" id="KW-0812">Transmembrane</keyword>
<reference evidence="14" key="1">
    <citation type="submission" date="2016-03" db="EMBL/GenBank/DDBJ databases">
        <authorList>
            <person name="Devillers H."/>
        </authorList>
    </citation>
    <scope>NUCLEOTIDE SEQUENCE [LARGE SCALE GENOMIC DNA]</scope>
</reference>
<evidence type="ECO:0000256" key="5">
    <source>
        <dbReference type="ARBA" id="ARBA00022892"/>
    </source>
</evidence>
<accession>A0A1G4MEC8</accession>
<sequence length="208" mass="24432">MRCSFLSLLFLANIVSSMHFYMKPGETKCFYENLTQGHLLIGDFDAFVLRDAKYEEDFGIKLTITVDETFDNDHRVLIQKNSHTGDFTFTALETGEHRICIKPTYSTMDAKLRIFMELDISNMLSLDSKRTIQVRSLKERVLQLTERLERIRTQQKEILQKEAVFRDQSESANRKILLWSLVQVLVLISTCTFQLRYLKNFFIKQKVV</sequence>
<evidence type="ECO:0000256" key="7">
    <source>
        <dbReference type="ARBA" id="ARBA00023136"/>
    </source>
</evidence>
<evidence type="ECO:0000313" key="13">
    <source>
        <dbReference type="EMBL" id="SCW02281.1"/>
    </source>
</evidence>
<dbReference type="GO" id="GO:0006888">
    <property type="term" value="P:endoplasmic reticulum to Golgi vesicle-mediated transport"/>
    <property type="evidence" value="ECO:0007669"/>
    <property type="project" value="UniProtKB-ARBA"/>
</dbReference>
<evidence type="ECO:0000256" key="11">
    <source>
        <dbReference type="SAM" id="SignalP"/>
    </source>
</evidence>
<proteinExistence type="inferred from homology"/>
<dbReference type="AlphaFoldDB" id="A0A1G4MEC8"/>
<feature type="coiled-coil region" evidence="9">
    <location>
        <begin position="134"/>
        <end position="161"/>
    </location>
</feature>
<keyword evidence="6 10" id="KW-1133">Transmembrane helix</keyword>
<evidence type="ECO:0000256" key="3">
    <source>
        <dbReference type="ARBA" id="ARBA00022692"/>
    </source>
</evidence>
<evidence type="ECO:0000313" key="14">
    <source>
        <dbReference type="Proteomes" id="UP000190831"/>
    </source>
</evidence>
<keyword evidence="5" id="KW-0931">ER-Golgi transport</keyword>
<name>A0A1G4MEC8_LACFM</name>
<keyword evidence="14" id="KW-1185">Reference proteome</keyword>
<dbReference type="InterPro" id="IPR015720">
    <property type="entry name" value="Emp24-like"/>
</dbReference>
<dbReference type="InterPro" id="IPR009038">
    <property type="entry name" value="GOLD_dom"/>
</dbReference>
<evidence type="ECO:0000256" key="2">
    <source>
        <dbReference type="ARBA" id="ARBA00007104"/>
    </source>
</evidence>
<dbReference type="Proteomes" id="UP000190831">
    <property type="component" value="Chromosome F"/>
</dbReference>
<evidence type="ECO:0000256" key="10">
    <source>
        <dbReference type="SAM" id="Phobius"/>
    </source>
</evidence>
<evidence type="ECO:0000256" key="1">
    <source>
        <dbReference type="ARBA" id="ARBA00004479"/>
    </source>
</evidence>
<feature type="chain" id="PRO_5009237311" evidence="11">
    <location>
        <begin position="18"/>
        <end position="208"/>
    </location>
</feature>
<dbReference type="SMART" id="SM01190">
    <property type="entry name" value="EMP24_GP25L"/>
    <property type="match status" value="1"/>
</dbReference>
<feature type="signal peptide" evidence="11">
    <location>
        <begin position="1"/>
        <end position="17"/>
    </location>
</feature>
<feature type="transmembrane region" description="Helical" evidence="10">
    <location>
        <begin position="176"/>
        <end position="198"/>
    </location>
</feature>